<dbReference type="EMBL" id="AKHW03000483">
    <property type="protein sequence ID" value="KYO47083.1"/>
    <property type="molecule type" value="Genomic_DNA"/>
</dbReference>
<keyword evidence="2" id="KW-1185">Reference proteome</keyword>
<dbReference type="Proteomes" id="UP000050525">
    <property type="component" value="Unassembled WGS sequence"/>
</dbReference>
<comment type="caution">
    <text evidence="1">The sequence shown here is derived from an EMBL/GenBank/DDBJ whole genome shotgun (WGS) entry which is preliminary data.</text>
</comment>
<gene>
    <name evidence="1" type="ORF">Y1Q_0013998</name>
</gene>
<protein>
    <submittedName>
        <fullName evidence="1">Uncharacterized protein</fullName>
    </submittedName>
</protein>
<proteinExistence type="predicted"/>
<name>A0A151PDG1_ALLMI</name>
<evidence type="ECO:0000313" key="2">
    <source>
        <dbReference type="Proteomes" id="UP000050525"/>
    </source>
</evidence>
<sequence>MCIEALWPVSALQAFECLFRCFQLKLLKTTLRSSHLLSTGVKLELISNIAYFDKKTLVNTKGFAQR</sequence>
<reference evidence="1 2" key="1">
    <citation type="journal article" date="2012" name="Genome Biol.">
        <title>Sequencing three crocodilian genomes to illuminate the evolution of archosaurs and amniotes.</title>
        <authorList>
            <person name="St John J.A."/>
            <person name="Braun E.L."/>
            <person name="Isberg S.R."/>
            <person name="Miles L.G."/>
            <person name="Chong A.Y."/>
            <person name="Gongora J."/>
            <person name="Dalzell P."/>
            <person name="Moran C."/>
            <person name="Bed'hom B."/>
            <person name="Abzhanov A."/>
            <person name="Burgess S.C."/>
            <person name="Cooksey A.M."/>
            <person name="Castoe T.A."/>
            <person name="Crawford N.G."/>
            <person name="Densmore L.D."/>
            <person name="Drew J.C."/>
            <person name="Edwards S.V."/>
            <person name="Faircloth B.C."/>
            <person name="Fujita M.K."/>
            <person name="Greenwold M.J."/>
            <person name="Hoffmann F.G."/>
            <person name="Howard J.M."/>
            <person name="Iguchi T."/>
            <person name="Janes D.E."/>
            <person name="Khan S.Y."/>
            <person name="Kohno S."/>
            <person name="de Koning A.J."/>
            <person name="Lance S.L."/>
            <person name="McCarthy F.M."/>
            <person name="McCormack J.E."/>
            <person name="Merchant M.E."/>
            <person name="Peterson D.G."/>
            <person name="Pollock D.D."/>
            <person name="Pourmand N."/>
            <person name="Raney B.J."/>
            <person name="Roessler K.A."/>
            <person name="Sanford J.R."/>
            <person name="Sawyer R.H."/>
            <person name="Schmidt C.J."/>
            <person name="Triplett E.W."/>
            <person name="Tuberville T.D."/>
            <person name="Venegas-Anaya M."/>
            <person name="Howard J.T."/>
            <person name="Jarvis E.D."/>
            <person name="Guillette L.J.Jr."/>
            <person name="Glenn T.C."/>
            <person name="Green R.E."/>
            <person name="Ray D.A."/>
        </authorList>
    </citation>
    <scope>NUCLEOTIDE SEQUENCE [LARGE SCALE GENOMIC DNA]</scope>
    <source>
        <strain evidence="1">KSC_2009_1</strain>
    </source>
</reference>
<dbReference type="AlphaFoldDB" id="A0A151PDG1"/>
<organism evidence="1 2">
    <name type="scientific">Alligator mississippiensis</name>
    <name type="common">American alligator</name>
    <dbReference type="NCBI Taxonomy" id="8496"/>
    <lineage>
        <taxon>Eukaryota</taxon>
        <taxon>Metazoa</taxon>
        <taxon>Chordata</taxon>
        <taxon>Craniata</taxon>
        <taxon>Vertebrata</taxon>
        <taxon>Euteleostomi</taxon>
        <taxon>Archelosauria</taxon>
        <taxon>Archosauria</taxon>
        <taxon>Crocodylia</taxon>
        <taxon>Alligatoridae</taxon>
        <taxon>Alligatorinae</taxon>
        <taxon>Alligator</taxon>
    </lineage>
</organism>
<evidence type="ECO:0000313" key="1">
    <source>
        <dbReference type="EMBL" id="KYO47083.1"/>
    </source>
</evidence>
<accession>A0A151PDG1</accession>